<dbReference type="GO" id="GO:0005634">
    <property type="term" value="C:nucleus"/>
    <property type="evidence" value="ECO:0007669"/>
    <property type="project" value="TreeGrafter"/>
</dbReference>
<dbReference type="Proteomes" id="UP000694521">
    <property type="component" value="Unplaced"/>
</dbReference>
<proteinExistence type="predicted"/>
<reference evidence="2" key="2">
    <citation type="submission" date="2025-09" db="UniProtKB">
        <authorList>
            <consortium name="Ensembl"/>
        </authorList>
    </citation>
    <scope>IDENTIFICATION</scope>
</reference>
<evidence type="ECO:0000313" key="3">
    <source>
        <dbReference type="Proteomes" id="UP000694521"/>
    </source>
</evidence>
<feature type="compositionally biased region" description="Basic and acidic residues" evidence="1">
    <location>
        <begin position="103"/>
        <end position="115"/>
    </location>
</feature>
<dbReference type="PANTHER" id="PTHR14566">
    <property type="entry name" value="CELL CYCLE REGULATOR OF NON-HOMOLOGOUS END JOINING"/>
    <property type="match status" value="1"/>
</dbReference>
<feature type="region of interest" description="Disordered" evidence="1">
    <location>
        <begin position="100"/>
        <end position="165"/>
    </location>
</feature>
<keyword evidence="3" id="KW-1185">Reference proteome</keyword>
<protein>
    <recommendedName>
        <fullName evidence="4">Cell cycle regulator of NHEJ</fullName>
    </recommendedName>
</protein>
<sequence>MAAGAGRRRLLPAWMGAAGGDERGAAGGALPRAGRRRGRRQQAAAEPGAATVYCMNEAELVDVALGVLAEVSPREAPRREAARPRAGLVTARAGCAFFGQSLGRERAEEKARSGSEEEEQEQQPAPSSSPESAAGVGTGGDRSPGLPSPPGAGAEGTVGEDSEEDVLKYVREIFFT</sequence>
<evidence type="ECO:0000256" key="1">
    <source>
        <dbReference type="SAM" id="MobiDB-lite"/>
    </source>
</evidence>
<dbReference type="PANTHER" id="PTHR14566:SF0">
    <property type="entry name" value="CELL CYCLE REGULATOR OF NON-HOMOLOGOUS END JOINING"/>
    <property type="match status" value="1"/>
</dbReference>
<reference evidence="2" key="1">
    <citation type="submission" date="2025-08" db="UniProtKB">
        <authorList>
            <consortium name="Ensembl"/>
        </authorList>
    </citation>
    <scope>IDENTIFICATION</scope>
</reference>
<feature type="region of interest" description="Disordered" evidence="1">
    <location>
        <begin position="16"/>
        <end position="47"/>
    </location>
</feature>
<accession>A0A8B9IJQ8</accession>
<dbReference type="GO" id="GO:0006303">
    <property type="term" value="P:double-strand break repair via nonhomologous end joining"/>
    <property type="evidence" value="ECO:0007669"/>
    <property type="project" value="TreeGrafter"/>
</dbReference>
<dbReference type="GO" id="GO:0005737">
    <property type="term" value="C:cytoplasm"/>
    <property type="evidence" value="ECO:0007669"/>
    <property type="project" value="TreeGrafter"/>
</dbReference>
<organism evidence="2 3">
    <name type="scientific">Anser cygnoides</name>
    <name type="common">Swan goose</name>
    <dbReference type="NCBI Taxonomy" id="8845"/>
    <lineage>
        <taxon>Eukaryota</taxon>
        <taxon>Metazoa</taxon>
        <taxon>Chordata</taxon>
        <taxon>Craniata</taxon>
        <taxon>Vertebrata</taxon>
        <taxon>Euteleostomi</taxon>
        <taxon>Archelosauria</taxon>
        <taxon>Archosauria</taxon>
        <taxon>Dinosauria</taxon>
        <taxon>Saurischia</taxon>
        <taxon>Theropoda</taxon>
        <taxon>Coelurosauria</taxon>
        <taxon>Aves</taxon>
        <taxon>Neognathae</taxon>
        <taxon>Galloanserae</taxon>
        <taxon>Anseriformes</taxon>
        <taxon>Anatidae</taxon>
        <taxon>Anserinae</taxon>
        <taxon>Anser</taxon>
    </lineage>
</organism>
<name>A0A8B9IJQ8_ANSCY</name>
<dbReference type="Pfam" id="PF15325">
    <property type="entry name" value="MRI"/>
    <property type="match status" value="1"/>
</dbReference>
<feature type="compositionally biased region" description="Low complexity" evidence="1">
    <location>
        <begin position="122"/>
        <end position="135"/>
    </location>
</feature>
<dbReference type="InterPro" id="IPR028278">
    <property type="entry name" value="MRI"/>
</dbReference>
<evidence type="ECO:0000313" key="2">
    <source>
        <dbReference type="Ensembl" id="ENSACDP00005013492.1"/>
    </source>
</evidence>
<dbReference type="Ensembl" id="ENSACDT00005016273.1">
    <property type="protein sequence ID" value="ENSACDP00005013492.1"/>
    <property type="gene ID" value="ENSACDG00005009948.1"/>
</dbReference>
<dbReference type="AlphaFoldDB" id="A0A8B9IJQ8"/>
<evidence type="ECO:0008006" key="4">
    <source>
        <dbReference type="Google" id="ProtNLM"/>
    </source>
</evidence>
<dbReference type="GO" id="GO:2001033">
    <property type="term" value="P:negative regulation of double-strand break repair via nonhomologous end joining"/>
    <property type="evidence" value="ECO:0007669"/>
    <property type="project" value="InterPro"/>
</dbReference>